<evidence type="ECO:0000313" key="3">
    <source>
        <dbReference type="Proteomes" id="UP000765509"/>
    </source>
</evidence>
<sequence length="89" mass="10010">MEIDRRKNFRFSEWAQEGGTPVSGDTGSQETKTPIFGISSSEMHNKLFNEVMKKYAKHKQCGILLQLLQTEIQEPRTGTPARGTLVEGL</sequence>
<name>A0A9Q3HS69_9BASI</name>
<proteinExistence type="predicted"/>
<accession>A0A9Q3HS69</accession>
<dbReference type="EMBL" id="AVOT02024919">
    <property type="protein sequence ID" value="MBW0515876.1"/>
    <property type="molecule type" value="Genomic_DNA"/>
</dbReference>
<evidence type="ECO:0000313" key="2">
    <source>
        <dbReference type="EMBL" id="MBW0515876.1"/>
    </source>
</evidence>
<dbReference type="Proteomes" id="UP000765509">
    <property type="component" value="Unassembled WGS sequence"/>
</dbReference>
<organism evidence="2 3">
    <name type="scientific">Austropuccinia psidii MF-1</name>
    <dbReference type="NCBI Taxonomy" id="1389203"/>
    <lineage>
        <taxon>Eukaryota</taxon>
        <taxon>Fungi</taxon>
        <taxon>Dikarya</taxon>
        <taxon>Basidiomycota</taxon>
        <taxon>Pucciniomycotina</taxon>
        <taxon>Pucciniomycetes</taxon>
        <taxon>Pucciniales</taxon>
        <taxon>Sphaerophragmiaceae</taxon>
        <taxon>Austropuccinia</taxon>
    </lineage>
</organism>
<gene>
    <name evidence="2" type="ORF">O181_055591</name>
</gene>
<comment type="caution">
    <text evidence="2">The sequence shown here is derived from an EMBL/GenBank/DDBJ whole genome shotgun (WGS) entry which is preliminary data.</text>
</comment>
<feature type="region of interest" description="Disordered" evidence="1">
    <location>
        <begin position="1"/>
        <end position="34"/>
    </location>
</feature>
<protein>
    <submittedName>
        <fullName evidence="2">Uncharacterized protein</fullName>
    </submittedName>
</protein>
<evidence type="ECO:0000256" key="1">
    <source>
        <dbReference type="SAM" id="MobiDB-lite"/>
    </source>
</evidence>
<keyword evidence="3" id="KW-1185">Reference proteome</keyword>
<feature type="compositionally biased region" description="Polar residues" evidence="1">
    <location>
        <begin position="23"/>
        <end position="34"/>
    </location>
</feature>
<dbReference type="AlphaFoldDB" id="A0A9Q3HS69"/>
<reference evidence="2" key="1">
    <citation type="submission" date="2021-03" db="EMBL/GenBank/DDBJ databases">
        <title>Draft genome sequence of rust myrtle Austropuccinia psidii MF-1, a brazilian biotype.</title>
        <authorList>
            <person name="Quecine M.C."/>
            <person name="Pachon D.M.R."/>
            <person name="Bonatelli M.L."/>
            <person name="Correr F.H."/>
            <person name="Franceschini L.M."/>
            <person name="Leite T.F."/>
            <person name="Margarido G.R.A."/>
            <person name="Almeida C.A."/>
            <person name="Ferrarezi J.A."/>
            <person name="Labate C.A."/>
        </authorList>
    </citation>
    <scope>NUCLEOTIDE SEQUENCE</scope>
    <source>
        <strain evidence="2">MF-1</strain>
    </source>
</reference>